<keyword evidence="3" id="KW-1185">Reference proteome</keyword>
<feature type="compositionally biased region" description="Basic and acidic residues" evidence="1">
    <location>
        <begin position="307"/>
        <end position="318"/>
    </location>
</feature>
<protein>
    <submittedName>
        <fullName evidence="2">Uncharacterized protein</fullName>
    </submittedName>
</protein>
<organism evidence="2 3">
    <name type="scientific">Polychaeton citri CBS 116435</name>
    <dbReference type="NCBI Taxonomy" id="1314669"/>
    <lineage>
        <taxon>Eukaryota</taxon>
        <taxon>Fungi</taxon>
        <taxon>Dikarya</taxon>
        <taxon>Ascomycota</taxon>
        <taxon>Pezizomycotina</taxon>
        <taxon>Dothideomycetes</taxon>
        <taxon>Dothideomycetidae</taxon>
        <taxon>Capnodiales</taxon>
        <taxon>Capnodiaceae</taxon>
        <taxon>Polychaeton</taxon>
    </lineage>
</organism>
<gene>
    <name evidence="2" type="ORF">K431DRAFT_308993</name>
</gene>
<dbReference type="Proteomes" id="UP000799441">
    <property type="component" value="Unassembled WGS sequence"/>
</dbReference>
<accession>A0A9P4QHQ4</accession>
<sequence length="327" mass="35473">MTTFTLKFLNGNETNDFYFFTTMPDPKLSVTGLFTNTWVKATVPKGGYEIIQTTLDYFAWCGVGPTEDPATGTIIQGGLATPVQLGAGSTPGTTETTQNDNDSAIEFLQPAPAPSAGPGCFQINCQDDFTKLKDKFMIGIAMPDPKDSSSIVPVKTIMADPNTNNTIAPLVKFYVAMGDKVQGEIIDYKTVSATCGFYDFTPGSPGEGMRYGELSMDDHGNFSPATYKVEPSQADDVDTGINFNRLIKFTQAIERPLQSALSAFLVNKMINTFSNVTASFESQGFKVKITGNDTKSPEKVDHTIEDALKDAKSDKKMPSSETWTIDP</sequence>
<reference evidence="2" key="1">
    <citation type="journal article" date="2020" name="Stud. Mycol.">
        <title>101 Dothideomycetes genomes: a test case for predicting lifestyles and emergence of pathogens.</title>
        <authorList>
            <person name="Haridas S."/>
            <person name="Albert R."/>
            <person name="Binder M."/>
            <person name="Bloem J."/>
            <person name="Labutti K."/>
            <person name="Salamov A."/>
            <person name="Andreopoulos B."/>
            <person name="Baker S."/>
            <person name="Barry K."/>
            <person name="Bills G."/>
            <person name="Bluhm B."/>
            <person name="Cannon C."/>
            <person name="Castanera R."/>
            <person name="Culley D."/>
            <person name="Daum C."/>
            <person name="Ezra D."/>
            <person name="Gonzalez J."/>
            <person name="Henrissat B."/>
            <person name="Kuo A."/>
            <person name="Liang C."/>
            <person name="Lipzen A."/>
            <person name="Lutzoni F."/>
            <person name="Magnuson J."/>
            <person name="Mondo S."/>
            <person name="Nolan M."/>
            <person name="Ohm R."/>
            <person name="Pangilinan J."/>
            <person name="Park H.-J."/>
            <person name="Ramirez L."/>
            <person name="Alfaro M."/>
            <person name="Sun H."/>
            <person name="Tritt A."/>
            <person name="Yoshinaga Y."/>
            <person name="Zwiers L.-H."/>
            <person name="Turgeon B."/>
            <person name="Goodwin S."/>
            <person name="Spatafora J."/>
            <person name="Crous P."/>
            <person name="Grigoriev I."/>
        </authorList>
    </citation>
    <scope>NUCLEOTIDE SEQUENCE</scope>
    <source>
        <strain evidence="2">CBS 116435</strain>
    </source>
</reference>
<dbReference type="OrthoDB" id="5413269at2759"/>
<name>A0A9P4QHQ4_9PEZI</name>
<dbReference type="EMBL" id="MU003766">
    <property type="protein sequence ID" value="KAF2725980.1"/>
    <property type="molecule type" value="Genomic_DNA"/>
</dbReference>
<comment type="caution">
    <text evidence="2">The sequence shown here is derived from an EMBL/GenBank/DDBJ whole genome shotgun (WGS) entry which is preliminary data.</text>
</comment>
<evidence type="ECO:0000256" key="1">
    <source>
        <dbReference type="SAM" id="MobiDB-lite"/>
    </source>
</evidence>
<feature type="region of interest" description="Disordered" evidence="1">
    <location>
        <begin position="307"/>
        <end position="327"/>
    </location>
</feature>
<evidence type="ECO:0000313" key="3">
    <source>
        <dbReference type="Proteomes" id="UP000799441"/>
    </source>
</evidence>
<proteinExistence type="predicted"/>
<evidence type="ECO:0000313" key="2">
    <source>
        <dbReference type="EMBL" id="KAF2725980.1"/>
    </source>
</evidence>
<dbReference type="AlphaFoldDB" id="A0A9P4QHQ4"/>